<evidence type="ECO:0000256" key="2">
    <source>
        <dbReference type="ARBA" id="ARBA00022692"/>
    </source>
</evidence>
<dbReference type="Proteomes" id="UP000830115">
    <property type="component" value="Chromosome"/>
</dbReference>
<organism evidence="8 9">
    <name type="scientific">Streptomyces halobius</name>
    <dbReference type="NCBI Taxonomy" id="2879846"/>
    <lineage>
        <taxon>Bacteria</taxon>
        <taxon>Bacillati</taxon>
        <taxon>Actinomycetota</taxon>
        <taxon>Actinomycetes</taxon>
        <taxon>Kitasatosporales</taxon>
        <taxon>Streptomycetaceae</taxon>
        <taxon>Streptomyces</taxon>
    </lineage>
</organism>
<keyword evidence="4 5" id="KW-0472">Membrane</keyword>
<reference evidence="8" key="1">
    <citation type="submission" date="2021-10" db="EMBL/GenBank/DDBJ databases">
        <title>Streptomyces nigrumlapis sp.nov.,an antimicrobial producing actinobacterium isolated from Black Gobi rocks.</title>
        <authorList>
            <person name="Wen Y."/>
            <person name="Zhang W."/>
            <person name="Liu X.G."/>
        </authorList>
    </citation>
    <scope>NUCLEOTIDE SEQUENCE</scope>
    <source>
        <strain evidence="8">ST13-2-2</strain>
    </source>
</reference>
<feature type="transmembrane region" description="Helical" evidence="5">
    <location>
        <begin position="250"/>
        <end position="272"/>
    </location>
</feature>
<feature type="domain" description="MlaB-like STAS" evidence="7">
    <location>
        <begin position="468"/>
        <end position="525"/>
    </location>
</feature>
<accession>A0ABY4MC53</accession>
<evidence type="ECO:0000259" key="7">
    <source>
        <dbReference type="Pfam" id="PF13466"/>
    </source>
</evidence>
<protein>
    <submittedName>
        <fullName evidence="8">STAS domain-containing protein</fullName>
    </submittedName>
</protein>
<keyword evidence="3 5" id="KW-1133">Transmembrane helix</keyword>
<feature type="transmembrane region" description="Helical" evidence="5">
    <location>
        <begin position="393"/>
        <end position="420"/>
    </location>
</feature>
<evidence type="ECO:0000259" key="6">
    <source>
        <dbReference type="Pfam" id="PF00916"/>
    </source>
</evidence>
<dbReference type="RefSeq" id="WP_248864766.1">
    <property type="nucleotide sequence ID" value="NZ_CP086322.1"/>
</dbReference>
<feature type="domain" description="SLC26A/SulP transporter" evidence="6">
    <location>
        <begin position="28"/>
        <end position="397"/>
    </location>
</feature>
<feature type="transmembrane region" description="Helical" evidence="5">
    <location>
        <begin position="343"/>
        <end position="373"/>
    </location>
</feature>
<evidence type="ECO:0000256" key="3">
    <source>
        <dbReference type="ARBA" id="ARBA00022989"/>
    </source>
</evidence>
<feature type="transmembrane region" description="Helical" evidence="5">
    <location>
        <begin position="98"/>
        <end position="116"/>
    </location>
</feature>
<feature type="transmembrane region" description="Helical" evidence="5">
    <location>
        <begin position="181"/>
        <end position="199"/>
    </location>
</feature>
<feature type="transmembrane region" description="Helical" evidence="5">
    <location>
        <begin position="128"/>
        <end position="151"/>
    </location>
</feature>
<keyword evidence="9" id="KW-1185">Reference proteome</keyword>
<dbReference type="InterPro" id="IPR011547">
    <property type="entry name" value="SLC26A/SulP_dom"/>
</dbReference>
<evidence type="ECO:0000313" key="8">
    <source>
        <dbReference type="EMBL" id="UQA93896.1"/>
    </source>
</evidence>
<evidence type="ECO:0000256" key="4">
    <source>
        <dbReference type="ARBA" id="ARBA00023136"/>
    </source>
</evidence>
<evidence type="ECO:0000256" key="1">
    <source>
        <dbReference type="ARBA" id="ARBA00004141"/>
    </source>
</evidence>
<evidence type="ECO:0000256" key="5">
    <source>
        <dbReference type="SAM" id="Phobius"/>
    </source>
</evidence>
<gene>
    <name evidence="8" type="ORF">K9S39_20265</name>
</gene>
<sequence>MQRFPDLTRRLSPTRLSVPFRQSLPHWRADVTASLVVFLVAVPLCVGIAVASGVPAELGLVTGIVGGLLTGLLPGSSLQVSGPAAGLTVLVYEAVKEYGLGSLGVLVLAAGVLQLTMGMLRLGRWFRAISVAVVQGMLAGIGLLLIAGQLYKLTDAEAPGSGLSNLGGLPSLVIDTIGSDAALTAFAVGAGTIAVLMLWPRWRRAARVLPAPLVAVALATLAVFVLDLPVARVEVRGLLGVVQPPGGADFARLTEAGAIAGALGTLLAFALIASAESLFSAAAVDRLHEGPRTDYDKELIAQGAGNTVCGVLGALPMTAVIVRSAANVHAGARTKASRVLHGVWLLAFAAAFPAALGVVPVASLAGVLVFAGWKLIPHKELVPLWRDHRGEAVVLVTTAVAILATNMFEGVLLGLLMAIAKSAWETSHVHLEIVGLEEPEGCGAADVPAGADPGSPARAVARRPVRVRAVGHATFLRLPKLLDQLEALPRNREIELDLSGLRHLDHACAAALGNWAEQRRRAGKEAGAPQPARKGG</sequence>
<proteinExistence type="predicted"/>
<dbReference type="InterPro" id="IPR058548">
    <property type="entry name" value="MlaB-like_STAS"/>
</dbReference>
<feature type="transmembrane region" description="Helical" evidence="5">
    <location>
        <begin position="58"/>
        <end position="78"/>
    </location>
</feature>
<dbReference type="EMBL" id="CP086322">
    <property type="protein sequence ID" value="UQA93896.1"/>
    <property type="molecule type" value="Genomic_DNA"/>
</dbReference>
<comment type="subcellular location">
    <subcellularLocation>
        <location evidence="1">Membrane</location>
        <topology evidence="1">Multi-pass membrane protein</topology>
    </subcellularLocation>
</comment>
<dbReference type="PANTHER" id="PTHR11814">
    <property type="entry name" value="SULFATE TRANSPORTER"/>
    <property type="match status" value="1"/>
</dbReference>
<name>A0ABY4MC53_9ACTN</name>
<dbReference type="Pfam" id="PF13466">
    <property type="entry name" value="STAS_2"/>
    <property type="match status" value="1"/>
</dbReference>
<feature type="transmembrane region" description="Helical" evidence="5">
    <location>
        <begin position="31"/>
        <end position="51"/>
    </location>
</feature>
<dbReference type="InterPro" id="IPR001902">
    <property type="entry name" value="SLC26A/SulP_fam"/>
</dbReference>
<keyword evidence="2 5" id="KW-0812">Transmembrane</keyword>
<dbReference type="Pfam" id="PF00916">
    <property type="entry name" value="Sulfate_transp"/>
    <property type="match status" value="1"/>
</dbReference>
<evidence type="ECO:0000313" key="9">
    <source>
        <dbReference type="Proteomes" id="UP000830115"/>
    </source>
</evidence>